<comment type="caution">
    <text evidence="2">The sequence shown here is derived from an EMBL/GenBank/DDBJ whole genome shotgun (WGS) entry which is preliminary data.</text>
</comment>
<dbReference type="PANTHER" id="PTHR22878">
    <property type="entry name" value="DYNEIN HEAVY CHAIN 6, AXONEMAL-LIKE-RELATED"/>
    <property type="match status" value="1"/>
</dbReference>
<feature type="domain" description="Dynein heavy chain 3 AAA+ lid" evidence="1">
    <location>
        <begin position="3"/>
        <end position="29"/>
    </location>
</feature>
<protein>
    <recommendedName>
        <fullName evidence="1">Dynein heavy chain 3 AAA+ lid domain-containing protein</fullName>
    </recommendedName>
</protein>
<dbReference type="Gene3D" id="1.20.920.30">
    <property type="match status" value="1"/>
</dbReference>
<accession>A0ABQ9IX25</accession>
<evidence type="ECO:0000313" key="2">
    <source>
        <dbReference type="EMBL" id="KAJ8968035.1"/>
    </source>
</evidence>
<evidence type="ECO:0000259" key="1">
    <source>
        <dbReference type="Pfam" id="PF17857"/>
    </source>
</evidence>
<dbReference type="InterPro" id="IPR026983">
    <property type="entry name" value="DHC"/>
</dbReference>
<dbReference type="InterPro" id="IPR041589">
    <property type="entry name" value="DNAH3_AAA_lid_1"/>
</dbReference>
<proteinExistence type="predicted"/>
<gene>
    <name evidence="2" type="ORF">NQ317_017172</name>
</gene>
<organism evidence="2 3">
    <name type="scientific">Molorchus minor</name>
    <dbReference type="NCBI Taxonomy" id="1323400"/>
    <lineage>
        <taxon>Eukaryota</taxon>
        <taxon>Metazoa</taxon>
        <taxon>Ecdysozoa</taxon>
        <taxon>Arthropoda</taxon>
        <taxon>Hexapoda</taxon>
        <taxon>Insecta</taxon>
        <taxon>Pterygota</taxon>
        <taxon>Neoptera</taxon>
        <taxon>Endopterygota</taxon>
        <taxon>Coleoptera</taxon>
        <taxon>Polyphaga</taxon>
        <taxon>Cucujiformia</taxon>
        <taxon>Chrysomeloidea</taxon>
        <taxon>Cerambycidae</taxon>
        <taxon>Lamiinae</taxon>
        <taxon>Monochamini</taxon>
        <taxon>Molorchus</taxon>
    </lineage>
</organism>
<dbReference type="PANTHER" id="PTHR22878:SF70">
    <property type="entry name" value="DYNEIN HEAVY CHAIN 2, AXONEMAL"/>
    <property type="match status" value="1"/>
</dbReference>
<dbReference type="Pfam" id="PF17857">
    <property type="entry name" value="AAA_lid_1"/>
    <property type="match status" value="1"/>
</dbReference>
<evidence type="ECO:0000313" key="3">
    <source>
        <dbReference type="Proteomes" id="UP001162164"/>
    </source>
</evidence>
<dbReference type="Proteomes" id="UP001162164">
    <property type="component" value="Unassembled WGS sequence"/>
</dbReference>
<reference evidence="2" key="1">
    <citation type="journal article" date="2023" name="Insect Mol. Biol.">
        <title>Genome sequencing provides insights into the evolution of gene families encoding plant cell wall-degrading enzymes in longhorned beetles.</title>
        <authorList>
            <person name="Shin N.R."/>
            <person name="Okamura Y."/>
            <person name="Kirsch R."/>
            <person name="Pauchet Y."/>
        </authorList>
    </citation>
    <scope>NUCLEOTIDE SEQUENCE</scope>
    <source>
        <strain evidence="2">MMC_N1</strain>
    </source>
</reference>
<name>A0ABQ9IX25_9CUCU</name>
<sequence length="170" mass="19766">MVNFLPTPAKSHYTFSLRDFARVINGLLHIPPARMTDPDKLSGFGYTKHTGVMLFTMVKKSCYEGLRQQMDKVCEALVPEEEQLGPQHIRNLFYGNYGNPDSDAKIYDEITDMNDLVRVMEYYLGEYNMVSKTPMNLVMFKFAIEHVSRVSRVLMQPNGKRPLGWHRRVW</sequence>
<keyword evidence="3" id="KW-1185">Reference proteome</keyword>
<dbReference type="EMBL" id="JAPWTJ010002078">
    <property type="protein sequence ID" value="KAJ8968035.1"/>
    <property type="molecule type" value="Genomic_DNA"/>
</dbReference>